<reference evidence="2" key="1">
    <citation type="journal article" date="2024" name="Proc. Natl. Acad. Sci. U.S.A.">
        <title>Extraordinary preservation of gene collinearity over three hundred million years revealed in homosporous lycophytes.</title>
        <authorList>
            <person name="Li C."/>
            <person name="Wickell D."/>
            <person name="Kuo L.Y."/>
            <person name="Chen X."/>
            <person name="Nie B."/>
            <person name="Liao X."/>
            <person name="Peng D."/>
            <person name="Ji J."/>
            <person name="Jenkins J."/>
            <person name="Williams M."/>
            <person name="Shu S."/>
            <person name="Plott C."/>
            <person name="Barry K."/>
            <person name="Rajasekar S."/>
            <person name="Grimwood J."/>
            <person name="Han X."/>
            <person name="Sun S."/>
            <person name="Hou Z."/>
            <person name="He W."/>
            <person name="Dai G."/>
            <person name="Sun C."/>
            <person name="Schmutz J."/>
            <person name="Leebens-Mack J.H."/>
            <person name="Li F.W."/>
            <person name="Wang L."/>
        </authorList>
    </citation>
    <scope>NUCLEOTIDE SEQUENCE [LARGE SCALE GENOMIC DNA]</scope>
    <source>
        <strain evidence="2">cv. PW_Plant_1</strain>
    </source>
</reference>
<protein>
    <submittedName>
        <fullName evidence="1">Uncharacterized protein</fullName>
    </submittedName>
</protein>
<dbReference type="EMBL" id="CM055109">
    <property type="protein sequence ID" value="KAJ7522765.1"/>
    <property type="molecule type" value="Genomic_DNA"/>
</dbReference>
<accession>A0ACC2AZ90</accession>
<dbReference type="Proteomes" id="UP001162992">
    <property type="component" value="Chromosome 18"/>
</dbReference>
<name>A0ACC2AZ90_DIPCM</name>
<evidence type="ECO:0000313" key="1">
    <source>
        <dbReference type="EMBL" id="KAJ7522765.1"/>
    </source>
</evidence>
<proteinExistence type="predicted"/>
<keyword evidence="2" id="KW-1185">Reference proteome</keyword>
<organism evidence="1 2">
    <name type="scientific">Diphasiastrum complanatum</name>
    <name type="common">Issler's clubmoss</name>
    <name type="synonym">Lycopodium complanatum</name>
    <dbReference type="NCBI Taxonomy" id="34168"/>
    <lineage>
        <taxon>Eukaryota</taxon>
        <taxon>Viridiplantae</taxon>
        <taxon>Streptophyta</taxon>
        <taxon>Embryophyta</taxon>
        <taxon>Tracheophyta</taxon>
        <taxon>Lycopodiopsida</taxon>
        <taxon>Lycopodiales</taxon>
        <taxon>Lycopodiaceae</taxon>
        <taxon>Lycopodioideae</taxon>
        <taxon>Diphasiastrum</taxon>
    </lineage>
</organism>
<comment type="caution">
    <text evidence="1">The sequence shown here is derived from an EMBL/GenBank/DDBJ whole genome shotgun (WGS) entry which is preliminary data.</text>
</comment>
<gene>
    <name evidence="1" type="ORF">O6H91_18G025600</name>
</gene>
<sequence length="129" mass="14910">MYLLPKIHSRRECSQQFMHSELMGRESCSFKYRQHQSQISEVKDLNTVLQLSSKPKFQADLFLAKGVFYLHQICKLILKKPQQAETSSLLAFNSYPGFQTQTEVEMRLTCLYCGSSKQGYHSLSVSILH</sequence>
<evidence type="ECO:0000313" key="2">
    <source>
        <dbReference type="Proteomes" id="UP001162992"/>
    </source>
</evidence>